<evidence type="ECO:0000313" key="12">
    <source>
        <dbReference type="EMBL" id="CAD8703539.1"/>
    </source>
</evidence>
<evidence type="ECO:0000256" key="1">
    <source>
        <dbReference type="ARBA" id="ARBA00004479"/>
    </source>
</evidence>
<feature type="transmembrane region" description="Helical" evidence="9">
    <location>
        <begin position="252"/>
        <end position="273"/>
    </location>
</feature>
<dbReference type="EMBL" id="HBFC01010731">
    <property type="protein sequence ID" value="CAD8703539.1"/>
    <property type="molecule type" value="Transcribed_RNA"/>
</dbReference>
<dbReference type="PANTHER" id="PTHR22811">
    <property type="entry name" value="TRANSMEMBRANE EMP24 DOMAIN-CONTAINING PROTEIN"/>
    <property type="match status" value="1"/>
</dbReference>
<name>A0A7S0SD31_9CHLO</name>
<comment type="subcellular location">
    <subcellularLocation>
        <location evidence="1 7">Membrane</location>
        <topology evidence="1 7">Single-pass type I membrane protein</topology>
    </subcellularLocation>
</comment>
<evidence type="ECO:0000256" key="6">
    <source>
        <dbReference type="ARBA" id="ARBA00023136"/>
    </source>
</evidence>
<keyword evidence="8" id="KW-0175">Coiled coil</keyword>
<organism evidence="12">
    <name type="scientific">Mantoniella antarctica</name>
    <dbReference type="NCBI Taxonomy" id="81844"/>
    <lineage>
        <taxon>Eukaryota</taxon>
        <taxon>Viridiplantae</taxon>
        <taxon>Chlorophyta</taxon>
        <taxon>Mamiellophyceae</taxon>
        <taxon>Mamiellales</taxon>
        <taxon>Mamiellaceae</taxon>
        <taxon>Mantoniella</taxon>
    </lineage>
</organism>
<comment type="similarity">
    <text evidence="2 7">Belongs to the EMP24/GP25L family.</text>
</comment>
<keyword evidence="3 7" id="KW-0812">Transmembrane</keyword>
<reference evidence="12" key="1">
    <citation type="submission" date="2021-01" db="EMBL/GenBank/DDBJ databases">
        <authorList>
            <person name="Corre E."/>
            <person name="Pelletier E."/>
            <person name="Niang G."/>
            <person name="Scheremetjew M."/>
            <person name="Finn R."/>
            <person name="Kale V."/>
            <person name="Holt S."/>
            <person name="Cochrane G."/>
            <person name="Meng A."/>
            <person name="Brown T."/>
            <person name="Cohen L."/>
        </authorList>
    </citation>
    <scope>NUCLEOTIDE SEQUENCE</scope>
    <source>
        <strain evidence="12">SL-175</strain>
    </source>
</reference>
<dbReference type="InterPro" id="IPR009038">
    <property type="entry name" value="GOLD_dom"/>
</dbReference>
<dbReference type="PROSITE" id="PS50866">
    <property type="entry name" value="GOLD"/>
    <property type="match status" value="1"/>
</dbReference>
<keyword evidence="5 9" id="KW-1133">Transmembrane helix</keyword>
<evidence type="ECO:0000256" key="7">
    <source>
        <dbReference type="RuleBase" id="RU003827"/>
    </source>
</evidence>
<evidence type="ECO:0000256" key="2">
    <source>
        <dbReference type="ARBA" id="ARBA00007104"/>
    </source>
</evidence>
<dbReference type="PROSITE" id="PS51257">
    <property type="entry name" value="PROKAR_LIPOPROTEIN"/>
    <property type="match status" value="1"/>
</dbReference>
<dbReference type="GO" id="GO:0016020">
    <property type="term" value="C:membrane"/>
    <property type="evidence" value="ECO:0007669"/>
    <property type="project" value="UniProtKB-SubCell"/>
</dbReference>
<protein>
    <recommendedName>
        <fullName evidence="11">GOLD domain-containing protein</fullName>
    </recommendedName>
</protein>
<sequence>MRGSTARVAAAALVLATIASCDAFAIGLRFNHTECFHKEISTDRALGGDGEDPDHGHGHLLPFTVVAAYVVSKDKADMDLDRGDDWPGGPKVEVEVTQPDGVRIFREDHAKSRGDVRVEGTGVGHYSICFTNVGKRGRWAWLSGHHTPDDEAEAFVRVLYFQPVHHHETEAADKLVKRHGPGAKDVAPMHPKGDKASGQRGEILHKSGAADIKRLALNLQDEISLMREELAYLKARALRHKKTADSNAHRTLYWTAAEVSVLVLVAAVQVLTVRHFFNKDSNKHNKPQRLGGPGTMG</sequence>
<evidence type="ECO:0000256" key="8">
    <source>
        <dbReference type="SAM" id="Coils"/>
    </source>
</evidence>
<dbReference type="AlphaFoldDB" id="A0A7S0SD31"/>
<evidence type="ECO:0000259" key="11">
    <source>
        <dbReference type="PROSITE" id="PS50866"/>
    </source>
</evidence>
<feature type="coiled-coil region" evidence="8">
    <location>
        <begin position="209"/>
        <end position="236"/>
    </location>
</feature>
<feature type="signal peptide" evidence="10">
    <location>
        <begin position="1"/>
        <end position="23"/>
    </location>
</feature>
<dbReference type="SMART" id="SM01190">
    <property type="entry name" value="EMP24_GP25L"/>
    <property type="match status" value="1"/>
</dbReference>
<proteinExistence type="inferred from homology"/>
<gene>
    <name evidence="12" type="ORF">MANT1106_LOCUS6221</name>
</gene>
<feature type="chain" id="PRO_5030782773" description="GOLD domain-containing protein" evidence="10">
    <location>
        <begin position="24"/>
        <end position="297"/>
    </location>
</feature>
<evidence type="ECO:0000256" key="4">
    <source>
        <dbReference type="ARBA" id="ARBA00022729"/>
    </source>
</evidence>
<feature type="non-terminal residue" evidence="12">
    <location>
        <position position="297"/>
    </location>
</feature>
<accession>A0A7S0SD31</accession>
<dbReference type="InterPro" id="IPR015720">
    <property type="entry name" value="Emp24-like"/>
</dbReference>
<keyword evidence="4 10" id="KW-0732">Signal</keyword>
<dbReference type="Pfam" id="PF01105">
    <property type="entry name" value="EMP24_GP25L"/>
    <property type="match status" value="1"/>
</dbReference>
<keyword evidence="6 9" id="KW-0472">Membrane</keyword>
<evidence type="ECO:0000256" key="9">
    <source>
        <dbReference type="SAM" id="Phobius"/>
    </source>
</evidence>
<evidence type="ECO:0000256" key="10">
    <source>
        <dbReference type="SAM" id="SignalP"/>
    </source>
</evidence>
<feature type="domain" description="GOLD" evidence="11">
    <location>
        <begin position="33"/>
        <end position="164"/>
    </location>
</feature>
<evidence type="ECO:0000256" key="3">
    <source>
        <dbReference type="ARBA" id="ARBA00022692"/>
    </source>
</evidence>
<evidence type="ECO:0000256" key="5">
    <source>
        <dbReference type="ARBA" id="ARBA00022989"/>
    </source>
</evidence>